<evidence type="ECO:0000313" key="5">
    <source>
        <dbReference type="EMBL" id="QIL46348.1"/>
    </source>
</evidence>
<organism evidence="5 6">
    <name type="scientific">Vagococcus coleopterorum</name>
    <dbReference type="NCBI Taxonomy" id="2714946"/>
    <lineage>
        <taxon>Bacteria</taxon>
        <taxon>Bacillati</taxon>
        <taxon>Bacillota</taxon>
        <taxon>Bacilli</taxon>
        <taxon>Lactobacillales</taxon>
        <taxon>Enterococcaceae</taxon>
        <taxon>Vagococcus</taxon>
    </lineage>
</organism>
<evidence type="ECO:0000256" key="2">
    <source>
        <dbReference type="ARBA" id="ARBA00023163"/>
    </source>
</evidence>
<evidence type="ECO:0000259" key="4">
    <source>
        <dbReference type="Pfam" id="PF08279"/>
    </source>
</evidence>
<dbReference type="SUPFAM" id="SSF46785">
    <property type="entry name" value="Winged helix' DNA-binding domain"/>
    <property type="match status" value="1"/>
</dbReference>
<dbReference type="InterPro" id="IPR013196">
    <property type="entry name" value="HTH_11"/>
</dbReference>
<dbReference type="Proteomes" id="UP000500890">
    <property type="component" value="Chromosome"/>
</dbReference>
<dbReference type="PANTHER" id="PTHR30185:SF18">
    <property type="entry name" value="TRANSCRIPTIONAL REGULATOR MTLR"/>
    <property type="match status" value="1"/>
</dbReference>
<evidence type="ECO:0000259" key="3">
    <source>
        <dbReference type="Pfam" id="PF05043"/>
    </source>
</evidence>
<gene>
    <name evidence="5" type="ORF">G7081_04350</name>
</gene>
<dbReference type="Pfam" id="PF08279">
    <property type="entry name" value="HTH_11"/>
    <property type="match status" value="1"/>
</dbReference>
<sequence>MRDLLDTTTKRRLAILEELNLRAGWISSNELAEHNNASLRTISNDINYLKEQGAKYFQIEISKKNGVRLNTFVNSQIAHVYSLVMRQSETFNFIEKILFNANTPIEEWAEKLFISDSSIYRIANQMKDSFSEYEIELNQRPCYLKSTHENYVRHFYTHYFAETYGVHNWPYDLDKKIIVQLSEEVYKMSGLYSDEFLLSQCSHLIAIGIIRYQQGFYYSADPQKKLPSDIMKRLYDNERFMELIYSLQLDNIDHFLNDFINNIYFLKANWLEPEKHQTIGNEINEYLNLLEIGLGVPIDEASRKHTVDALTILNYKYLDYPKSDFVLFDRYSFNIKALESSFPFFCKVVAKNLHNWENRTGFPWSTTFNNKVTYWTIITWQSLPTLLENKRPKASLLIFNDLGHAHAELLVEMINKNFMNKVETTIYPASTMFLEEADIEFVSQFDYFIANFYNDIFPKNKTIVIEPIPSDQDWAKLRHAIHRIYRGSKDSN</sequence>
<feature type="domain" description="Mga helix-turn-helix" evidence="3">
    <location>
        <begin position="74"/>
        <end position="160"/>
    </location>
</feature>
<dbReference type="InterPro" id="IPR036388">
    <property type="entry name" value="WH-like_DNA-bd_sf"/>
</dbReference>
<dbReference type="InterPro" id="IPR007737">
    <property type="entry name" value="Mga_HTH"/>
</dbReference>
<name>A0A6G8AMQ5_9ENTE</name>
<dbReference type="AlphaFoldDB" id="A0A6G8AMQ5"/>
<dbReference type="EMBL" id="CP049886">
    <property type="protein sequence ID" value="QIL46348.1"/>
    <property type="molecule type" value="Genomic_DNA"/>
</dbReference>
<accession>A0A6G8AMQ5</accession>
<keyword evidence="2" id="KW-0804">Transcription</keyword>
<proteinExistence type="predicted"/>
<dbReference type="InterPro" id="IPR036390">
    <property type="entry name" value="WH_DNA-bd_sf"/>
</dbReference>
<keyword evidence="6" id="KW-1185">Reference proteome</keyword>
<evidence type="ECO:0000313" key="6">
    <source>
        <dbReference type="Proteomes" id="UP000500890"/>
    </source>
</evidence>
<dbReference type="KEGG" id="vah:G7081_04350"/>
<dbReference type="InterPro" id="IPR050661">
    <property type="entry name" value="BglG_antiterminators"/>
</dbReference>
<dbReference type="PANTHER" id="PTHR30185">
    <property type="entry name" value="CRYPTIC BETA-GLUCOSIDE BGL OPERON ANTITERMINATOR"/>
    <property type="match status" value="1"/>
</dbReference>
<dbReference type="Pfam" id="PF05043">
    <property type="entry name" value="Mga"/>
    <property type="match status" value="1"/>
</dbReference>
<evidence type="ECO:0000256" key="1">
    <source>
        <dbReference type="ARBA" id="ARBA00023015"/>
    </source>
</evidence>
<keyword evidence="1" id="KW-0805">Transcription regulation</keyword>
<feature type="domain" description="Helix-turn-helix type 11" evidence="4">
    <location>
        <begin position="11"/>
        <end position="68"/>
    </location>
</feature>
<dbReference type="Gene3D" id="1.10.10.10">
    <property type="entry name" value="Winged helix-like DNA-binding domain superfamily/Winged helix DNA-binding domain"/>
    <property type="match status" value="1"/>
</dbReference>
<protein>
    <submittedName>
        <fullName evidence="5">HTH domain-containing protein</fullName>
    </submittedName>
</protein>
<reference evidence="5 6" key="1">
    <citation type="submission" date="2020-03" db="EMBL/GenBank/DDBJ databases">
        <title>Vagococcus sp. nov., isolated from beetles.</title>
        <authorList>
            <person name="Hyun D.-W."/>
            <person name="Bae J.-W."/>
        </authorList>
    </citation>
    <scope>NUCLEOTIDE SEQUENCE [LARGE SCALE GENOMIC DNA]</scope>
    <source>
        <strain evidence="5 6">HDW17A</strain>
    </source>
</reference>